<dbReference type="Proteomes" id="UP000807769">
    <property type="component" value="Unassembled WGS sequence"/>
</dbReference>
<evidence type="ECO:0000256" key="1">
    <source>
        <dbReference type="SAM" id="MobiDB-lite"/>
    </source>
</evidence>
<evidence type="ECO:0000313" key="2">
    <source>
        <dbReference type="EMBL" id="KAG1820928.1"/>
    </source>
</evidence>
<dbReference type="GeneID" id="64626611"/>
<reference evidence="2" key="1">
    <citation type="journal article" date="2020" name="New Phytol.">
        <title>Comparative genomics reveals dynamic genome evolution in host specialist ectomycorrhizal fungi.</title>
        <authorList>
            <person name="Lofgren L.A."/>
            <person name="Nguyen N.H."/>
            <person name="Vilgalys R."/>
            <person name="Ruytinx J."/>
            <person name="Liao H.L."/>
            <person name="Branco S."/>
            <person name="Kuo A."/>
            <person name="LaButti K."/>
            <person name="Lipzen A."/>
            <person name="Andreopoulos W."/>
            <person name="Pangilinan J."/>
            <person name="Riley R."/>
            <person name="Hundley H."/>
            <person name="Na H."/>
            <person name="Barry K."/>
            <person name="Grigoriev I.V."/>
            <person name="Stajich J.E."/>
            <person name="Kennedy P.G."/>
        </authorList>
    </citation>
    <scope>NUCLEOTIDE SEQUENCE</scope>
    <source>
        <strain evidence="2">MN1</strain>
    </source>
</reference>
<name>A0A9P7EHK0_9AGAM</name>
<dbReference type="RefSeq" id="XP_041195995.1">
    <property type="nucleotide sequence ID" value="XM_041332594.1"/>
</dbReference>
<sequence length="412" mass="44121">MPTRKRQADTIAKRHFGKEVFDMCWSTASEPVPSVETLTASSSAKPHYGGQMPMIDAPAKASSPAAGYQGAAAAATYDLCWDDKPQSTTADSGHIFTPSAASQYDMHWDGQPAMLAAGYQGGFDMCWGDSPSDGGGENEGNSAANNAESLRSQDTQVSMAPSSAPTEGSVMARVEAGKELVCQASDQLARLDTMIRDNESPAATEIPDGNQGLLSNYQSTNDIAEIQHLLQMFRQIDDPLTVLELALLLVPFASASEGTLVANLATLVFPSKHSWGGSTASQSLSSAFVWLWGAFFDLQWECLYFSGHLVDLSCALGITDSVVMVTNAFLVGLGLGLLLRKHSALVINPGFKLEVLPKFQDGIGVSAVHFRWLQDLGIFRTLGPLVFHNIVLLQPVSDNDTGVSHLAYGNEW</sequence>
<dbReference type="EMBL" id="JABBWG010000007">
    <property type="protein sequence ID" value="KAG1820928.1"/>
    <property type="molecule type" value="Genomic_DNA"/>
</dbReference>
<feature type="region of interest" description="Disordered" evidence="1">
    <location>
        <begin position="128"/>
        <end position="166"/>
    </location>
</feature>
<proteinExistence type="predicted"/>
<feature type="compositionally biased region" description="Low complexity" evidence="1">
    <location>
        <begin position="139"/>
        <end position="149"/>
    </location>
</feature>
<organism evidence="2 3">
    <name type="scientific">Suillus subaureus</name>
    <dbReference type="NCBI Taxonomy" id="48587"/>
    <lineage>
        <taxon>Eukaryota</taxon>
        <taxon>Fungi</taxon>
        <taxon>Dikarya</taxon>
        <taxon>Basidiomycota</taxon>
        <taxon>Agaricomycotina</taxon>
        <taxon>Agaricomycetes</taxon>
        <taxon>Agaricomycetidae</taxon>
        <taxon>Boletales</taxon>
        <taxon>Suillineae</taxon>
        <taxon>Suillaceae</taxon>
        <taxon>Suillus</taxon>
    </lineage>
</organism>
<comment type="caution">
    <text evidence="2">The sequence shown here is derived from an EMBL/GenBank/DDBJ whole genome shotgun (WGS) entry which is preliminary data.</text>
</comment>
<dbReference type="OrthoDB" id="2692763at2759"/>
<protein>
    <submittedName>
        <fullName evidence="2">Uncharacterized protein</fullName>
    </submittedName>
</protein>
<accession>A0A9P7EHK0</accession>
<dbReference type="AlphaFoldDB" id="A0A9P7EHK0"/>
<gene>
    <name evidence="2" type="ORF">BJ212DRAFT_1297409</name>
</gene>
<evidence type="ECO:0000313" key="3">
    <source>
        <dbReference type="Proteomes" id="UP000807769"/>
    </source>
</evidence>
<feature type="compositionally biased region" description="Polar residues" evidence="1">
    <location>
        <begin position="150"/>
        <end position="166"/>
    </location>
</feature>
<keyword evidence="3" id="KW-1185">Reference proteome</keyword>